<gene>
    <name evidence="4" type="ORF">TOLI1172_LOCUS1200</name>
</gene>
<keyword evidence="1" id="KW-0195">Cyclin</keyword>
<dbReference type="InterPro" id="IPR006671">
    <property type="entry name" value="Cyclin_N"/>
</dbReference>
<dbReference type="InterPro" id="IPR036915">
    <property type="entry name" value="Cyclin-like_sf"/>
</dbReference>
<dbReference type="Gene3D" id="1.10.472.10">
    <property type="entry name" value="Cyclin-like"/>
    <property type="match status" value="2"/>
</dbReference>
<dbReference type="EMBL" id="HBFP01001652">
    <property type="protein sequence ID" value="CAD8816812.1"/>
    <property type="molecule type" value="Transcribed_RNA"/>
</dbReference>
<evidence type="ECO:0000259" key="3">
    <source>
        <dbReference type="SMART" id="SM00385"/>
    </source>
</evidence>
<feature type="region of interest" description="Disordered" evidence="2">
    <location>
        <begin position="257"/>
        <end position="282"/>
    </location>
</feature>
<dbReference type="Pfam" id="PF00134">
    <property type="entry name" value="Cyclin_N"/>
    <property type="match status" value="1"/>
</dbReference>
<feature type="compositionally biased region" description="Polar residues" evidence="2">
    <location>
        <begin position="270"/>
        <end position="282"/>
    </location>
</feature>
<reference evidence="4" key="1">
    <citation type="submission" date="2021-01" db="EMBL/GenBank/DDBJ databases">
        <authorList>
            <person name="Corre E."/>
            <person name="Pelletier E."/>
            <person name="Niang G."/>
            <person name="Scheremetjew M."/>
            <person name="Finn R."/>
            <person name="Kale V."/>
            <person name="Holt S."/>
            <person name="Cochrane G."/>
            <person name="Meng A."/>
            <person name="Brown T."/>
            <person name="Cohen L."/>
        </authorList>
    </citation>
    <scope>NUCLEOTIDE SEQUENCE</scope>
    <source>
        <strain evidence="4">CCMP3278</strain>
    </source>
</reference>
<evidence type="ECO:0000256" key="1">
    <source>
        <dbReference type="RuleBase" id="RU000383"/>
    </source>
</evidence>
<name>A0A7S1EQA5_9RHOD</name>
<comment type="similarity">
    <text evidence="1">Belongs to the cyclin family.</text>
</comment>
<feature type="compositionally biased region" description="Basic and acidic residues" evidence="2">
    <location>
        <begin position="259"/>
        <end position="269"/>
    </location>
</feature>
<evidence type="ECO:0000313" key="4">
    <source>
        <dbReference type="EMBL" id="CAD8816812.1"/>
    </source>
</evidence>
<dbReference type="AlphaFoldDB" id="A0A7S1EQA5"/>
<protein>
    <recommendedName>
        <fullName evidence="3">Cyclin-like domain-containing protein</fullName>
    </recommendedName>
</protein>
<dbReference type="InterPro" id="IPR039361">
    <property type="entry name" value="Cyclin"/>
</dbReference>
<dbReference type="InterPro" id="IPR013763">
    <property type="entry name" value="Cyclin-like_dom"/>
</dbReference>
<dbReference type="SUPFAM" id="SSF47954">
    <property type="entry name" value="Cyclin-like"/>
    <property type="match status" value="1"/>
</dbReference>
<sequence>MDLSLAEQLATIFKTEYLYLPSAEKISALQGQWYLDSYRTSVVTWLQQISCILELDEQTLSLACNLCDRMLCVQRFDASKILHLAQSCLLLAAKLTETEIPSVFEFVEVCRLGDSQSIVEMESFVLRVLNWKVSSSCTAIHVARLLARLLGMNLKAYALKKVYSEIRRLEASSMHVGIPSSSLGIETFLSVLLNGFSLVCASDVRAIESALKECGVEFCADSVAGLHVNRALRTDNCASQAKRRKIEQKIPDIDNSGCRNDEFDSRSESNCDSPVSIRFGSN</sequence>
<feature type="domain" description="Cyclin-like" evidence="3">
    <location>
        <begin position="44"/>
        <end position="127"/>
    </location>
</feature>
<proteinExistence type="inferred from homology"/>
<dbReference type="SMART" id="SM00385">
    <property type="entry name" value="CYCLIN"/>
    <property type="match status" value="1"/>
</dbReference>
<dbReference type="PANTHER" id="PTHR10177">
    <property type="entry name" value="CYCLINS"/>
    <property type="match status" value="1"/>
</dbReference>
<accession>A0A7S1EQA5</accession>
<organism evidence="4">
    <name type="scientific">Timspurckia oligopyrenoides</name>
    <dbReference type="NCBI Taxonomy" id="708627"/>
    <lineage>
        <taxon>Eukaryota</taxon>
        <taxon>Rhodophyta</taxon>
        <taxon>Bangiophyceae</taxon>
        <taxon>Porphyridiales</taxon>
        <taxon>Porphyridiaceae</taxon>
        <taxon>Timspurckia</taxon>
    </lineage>
</organism>
<evidence type="ECO:0000256" key="2">
    <source>
        <dbReference type="SAM" id="MobiDB-lite"/>
    </source>
</evidence>